<dbReference type="EMBL" id="SGPK01001365">
    <property type="protein sequence ID" value="THG93205.1"/>
    <property type="molecule type" value="Genomic_DNA"/>
</dbReference>
<organism evidence="2 3">
    <name type="scientific">Phellinidium pouzarii</name>
    <dbReference type="NCBI Taxonomy" id="167371"/>
    <lineage>
        <taxon>Eukaryota</taxon>
        <taxon>Fungi</taxon>
        <taxon>Dikarya</taxon>
        <taxon>Basidiomycota</taxon>
        <taxon>Agaricomycotina</taxon>
        <taxon>Agaricomycetes</taxon>
        <taxon>Hymenochaetales</taxon>
        <taxon>Hymenochaetaceae</taxon>
        <taxon>Phellinidium</taxon>
    </lineage>
</organism>
<feature type="region of interest" description="Disordered" evidence="1">
    <location>
        <begin position="121"/>
        <end position="179"/>
    </location>
</feature>
<dbReference type="AlphaFoldDB" id="A0A4S4K620"/>
<feature type="non-terminal residue" evidence="2">
    <location>
        <position position="179"/>
    </location>
</feature>
<evidence type="ECO:0000313" key="2">
    <source>
        <dbReference type="EMBL" id="THG93205.1"/>
    </source>
</evidence>
<evidence type="ECO:0000256" key="1">
    <source>
        <dbReference type="SAM" id="MobiDB-lite"/>
    </source>
</evidence>
<comment type="caution">
    <text evidence="2">The sequence shown here is derived from an EMBL/GenBank/DDBJ whole genome shotgun (WGS) entry which is preliminary data.</text>
</comment>
<gene>
    <name evidence="2" type="ORF">EW145_g8440</name>
</gene>
<reference evidence="2 3" key="1">
    <citation type="submission" date="2019-02" db="EMBL/GenBank/DDBJ databases">
        <title>Genome sequencing of the rare red list fungi Phellinidium pouzarii.</title>
        <authorList>
            <person name="Buettner E."/>
            <person name="Kellner H."/>
        </authorList>
    </citation>
    <scope>NUCLEOTIDE SEQUENCE [LARGE SCALE GENOMIC DNA]</scope>
    <source>
        <strain evidence="2 3">DSM 108285</strain>
    </source>
</reference>
<proteinExistence type="predicted"/>
<keyword evidence="3" id="KW-1185">Reference proteome</keyword>
<sequence>MQIFVANPTKGNVSQKDDTMIFELNAELFKVCLAFQAHGIPVNAPEAQPFLRKLSSNLTWLAARVDNAKTTLEVEIPLPEMDPPVLAATAANLNIPAEILNRIHALYAQLPSFFAKDLARKERKANQGSGTPAPSISNHTSFALQLSGASGIQPHPRSSATPSILPPSGIGVKRERPDG</sequence>
<accession>A0A4S4K620</accession>
<protein>
    <submittedName>
        <fullName evidence="2">Uncharacterized protein</fullName>
    </submittedName>
</protein>
<dbReference type="OrthoDB" id="2530523at2759"/>
<name>A0A4S4K620_9AGAM</name>
<evidence type="ECO:0000313" key="3">
    <source>
        <dbReference type="Proteomes" id="UP000308199"/>
    </source>
</evidence>
<feature type="compositionally biased region" description="Polar residues" evidence="1">
    <location>
        <begin position="126"/>
        <end position="162"/>
    </location>
</feature>
<dbReference type="Proteomes" id="UP000308199">
    <property type="component" value="Unassembled WGS sequence"/>
</dbReference>